<evidence type="ECO:0000256" key="1">
    <source>
        <dbReference type="ARBA" id="ARBA00005607"/>
    </source>
</evidence>
<dbReference type="RefSeq" id="XP_015467245.1">
    <property type="nucleotide sequence ID" value="XM_015611913.1"/>
</dbReference>
<dbReference type="GO" id="GO:0000493">
    <property type="term" value="P:box H/ACA snoRNP assembly"/>
    <property type="evidence" value="ECO:0007669"/>
    <property type="project" value="InterPro"/>
</dbReference>
<dbReference type="Gene3D" id="2.60.40.790">
    <property type="match status" value="1"/>
</dbReference>
<dbReference type="EMBL" id="LMYN01000062">
    <property type="protein sequence ID" value="KSA01143.1"/>
    <property type="molecule type" value="Genomic_DNA"/>
</dbReference>
<dbReference type="PANTHER" id="PTHR12967:SF0">
    <property type="entry name" value="PROTEIN SHQ1 HOMOLOG"/>
    <property type="match status" value="1"/>
</dbReference>
<evidence type="ECO:0000313" key="4">
    <source>
        <dbReference type="Proteomes" id="UP000054251"/>
    </source>
</evidence>
<dbReference type="InterPro" id="IPR039742">
    <property type="entry name" value="Shq1"/>
</dbReference>
<dbReference type="GO" id="GO:0005654">
    <property type="term" value="C:nucleoplasm"/>
    <property type="evidence" value="ECO:0007669"/>
    <property type="project" value="TreeGrafter"/>
</dbReference>
<feature type="domain" description="CS" evidence="2">
    <location>
        <begin position="1"/>
        <end position="91"/>
    </location>
</feature>
<dbReference type="InterPro" id="IPR048696">
    <property type="entry name" value="SHQ1-like_CS"/>
</dbReference>
<sequence length="519" mass="60294">MITPFFTINQDDEFIFIDVKISHIRFSSQNIEMIVDNELFIFSLSPYYLRIRLPFPCIDDERSHAQFDSKSECVKIKIPKLNKGEFFPDLDLSSKLLARSTNGTQDEAVLKEIGEVEGGANQTSKNTITKPLIQELDVNNDLSSNPGNLEKDIAEGEQFNWEVAQTMPEEQNDENSHINLTKVKYGFNNEYESVIGVSIANGNDINELGDPEATPASDRIIERLIKENIKFDPEYYAADYIMEKFPSPDDDKMFADLIEWKSPVTKKVMKWYKVQKELPEEHKEQIMHVEFNKDEQEKMLNLPRKTYLISDVYKPQLLALLVSLLFAYHFDLRETVGDHTIESAWTIGKLTPQFACLDSQIAIPGEQNKENFLKSTVITSIRRALSFPLHRNYKLVSKVWDDVYYNLRGGKRLILKSLLDLKELFRYHDVYYVYDKIWLEDLCSWIISDQVTEGMIRNLAHDLKKEYMSLPKTEITFEKLEKADGNSDMNEDDDDEMVALNIQEVEIMAEELFSLYQNQ</sequence>
<dbReference type="InterPro" id="IPR007009">
    <property type="entry name" value="Shq1_C"/>
</dbReference>
<dbReference type="PANTHER" id="PTHR12967">
    <property type="entry name" value="PROTEIN SHQ1 HOMOLOG"/>
    <property type="match status" value="1"/>
</dbReference>
<evidence type="ECO:0000313" key="3">
    <source>
        <dbReference type="EMBL" id="KSA01143.1"/>
    </source>
</evidence>
<dbReference type="Pfam" id="PF04925">
    <property type="entry name" value="SHQ1"/>
    <property type="match status" value="1"/>
</dbReference>
<organism evidence="3 4">
    <name type="scientific">Debaryomyces fabryi</name>
    <dbReference type="NCBI Taxonomy" id="58627"/>
    <lineage>
        <taxon>Eukaryota</taxon>
        <taxon>Fungi</taxon>
        <taxon>Dikarya</taxon>
        <taxon>Ascomycota</taxon>
        <taxon>Saccharomycotina</taxon>
        <taxon>Pichiomycetes</taxon>
        <taxon>Debaryomycetaceae</taxon>
        <taxon>Debaryomyces</taxon>
    </lineage>
</organism>
<dbReference type="GO" id="GO:0051082">
    <property type="term" value="F:unfolded protein binding"/>
    <property type="evidence" value="ECO:0007669"/>
    <property type="project" value="TreeGrafter"/>
</dbReference>
<dbReference type="Pfam" id="PF21413">
    <property type="entry name" value="SHQ1-like_CS"/>
    <property type="match status" value="1"/>
</dbReference>
<dbReference type="AlphaFoldDB" id="A0A0V1PY17"/>
<dbReference type="PROSITE" id="PS51203">
    <property type="entry name" value="CS"/>
    <property type="match status" value="1"/>
</dbReference>
<gene>
    <name evidence="3" type="ORF">AC631_03084</name>
</gene>
<dbReference type="InterPro" id="IPR007052">
    <property type="entry name" value="CS_dom"/>
</dbReference>
<dbReference type="Proteomes" id="UP000054251">
    <property type="component" value="Unassembled WGS sequence"/>
</dbReference>
<comment type="caution">
    <text evidence="3">The sequence shown here is derived from an EMBL/GenBank/DDBJ whole genome shotgun (WGS) entry which is preliminary data.</text>
</comment>
<accession>A0A0V1PY17</accession>
<reference evidence="3 4" key="1">
    <citation type="submission" date="2015-11" db="EMBL/GenBank/DDBJ databases">
        <title>The genome of Debaryomyces fabryi.</title>
        <authorList>
            <person name="Tafer H."/>
            <person name="Lopandic K."/>
        </authorList>
    </citation>
    <scope>NUCLEOTIDE SEQUENCE [LARGE SCALE GENOMIC DNA]</scope>
    <source>
        <strain evidence="3 4">CBS 789</strain>
    </source>
</reference>
<dbReference type="SUPFAM" id="SSF49764">
    <property type="entry name" value="HSP20-like chaperones"/>
    <property type="match status" value="1"/>
</dbReference>
<protein>
    <recommendedName>
        <fullName evidence="2">CS domain-containing protein</fullName>
    </recommendedName>
</protein>
<comment type="similarity">
    <text evidence="1">Belongs to the SHQ1 family.</text>
</comment>
<dbReference type="GeneID" id="26840093"/>
<evidence type="ECO:0000259" key="2">
    <source>
        <dbReference type="PROSITE" id="PS51203"/>
    </source>
</evidence>
<dbReference type="OrthoDB" id="73639at2759"/>
<dbReference type="InterPro" id="IPR008978">
    <property type="entry name" value="HSP20-like_chaperone"/>
</dbReference>
<proteinExistence type="inferred from homology"/>
<name>A0A0V1PY17_9ASCO</name>
<dbReference type="GO" id="GO:0005737">
    <property type="term" value="C:cytoplasm"/>
    <property type="evidence" value="ECO:0007669"/>
    <property type="project" value="TreeGrafter"/>
</dbReference>
<keyword evidence="4" id="KW-1185">Reference proteome</keyword>
<dbReference type="FunFam" id="2.60.40.790:FF:000064">
    <property type="entry name" value="Protein SHQ1"/>
    <property type="match status" value="1"/>
</dbReference>